<accession>A0A4Q4SRS9</accession>
<reference evidence="5" key="1">
    <citation type="journal article" date="2019" name="bioRxiv">
        <title>Genomics, evolutionary history and diagnostics of the Alternaria alternata species group including apple and Asian pear pathotypes.</title>
        <authorList>
            <person name="Armitage A.D."/>
            <person name="Cockerton H.M."/>
            <person name="Sreenivasaprasad S."/>
            <person name="Woodhall J.W."/>
            <person name="Lane C.R."/>
            <person name="Harrison R.J."/>
            <person name="Clarkson J.P."/>
        </authorList>
    </citation>
    <scope>NUCLEOTIDE SEQUENCE [LARGE SCALE GENOMIC DNA]</scope>
    <source>
        <strain evidence="5">RGR 97.0016</strain>
    </source>
</reference>
<dbReference type="GO" id="GO:0016491">
    <property type="term" value="F:oxidoreductase activity"/>
    <property type="evidence" value="ECO:0007669"/>
    <property type="project" value="UniProtKB-KW"/>
</dbReference>
<dbReference type="EMBL" id="PEJP01000002">
    <property type="protein sequence ID" value="RYO73049.1"/>
    <property type="molecule type" value="Genomic_DNA"/>
</dbReference>
<dbReference type="Proteomes" id="UP000293823">
    <property type="component" value="Unassembled WGS sequence"/>
</dbReference>
<dbReference type="InterPro" id="IPR036291">
    <property type="entry name" value="NAD(P)-bd_dom_sf"/>
</dbReference>
<dbReference type="PRINTS" id="PR00081">
    <property type="entry name" value="GDHRDH"/>
</dbReference>
<dbReference type="OrthoDB" id="191139at2759"/>
<keyword evidence="2" id="KW-0560">Oxidoreductase</keyword>
<evidence type="ECO:0008006" key="6">
    <source>
        <dbReference type="Google" id="ProtNLM"/>
    </source>
</evidence>
<sequence>MASTNKYAIAHHDPKGPNDARPTAMDILKDEEMEGKLTGKMILVTGASAGIGVETVRVLALTGATIFAAARDLQKAKRALSGIQGKIELLKLDLASLSSVRTAAEDYLQRSNGRLNILVNNAGVMAIPTRTLTEDGFDPAFTDFASKKGHFLLFQLLKPALLSASTPSFNSRVISLASSGHKMGGIRPEDYNFADGTYNDFTAYGQAKTANIYMSNAIERYYGAKGLHALAVHPGVIMTELTRHLDPKVAQGFDDDPNIAKVTKSVEQGAATTVLAAIGKEYEGVGGKYLEDAGEWASTPNSGPYEHGYASWAFDQKLEDKLWEDSNEFVGFKEK</sequence>
<comment type="similarity">
    <text evidence="1">Belongs to the short-chain dehydrogenases/reductases (SDR) family.</text>
</comment>
<evidence type="ECO:0000256" key="2">
    <source>
        <dbReference type="ARBA" id="ARBA00023002"/>
    </source>
</evidence>
<dbReference type="Pfam" id="PF00106">
    <property type="entry name" value="adh_short"/>
    <property type="match status" value="1"/>
</dbReference>
<dbReference type="Gene3D" id="3.40.50.720">
    <property type="entry name" value="NAD(P)-binding Rossmann-like Domain"/>
    <property type="match status" value="1"/>
</dbReference>
<dbReference type="PANTHER" id="PTHR24320:SF272">
    <property type="entry name" value="NAD(P)-BINDING ROSSMANN-FOLD SUPERFAMILY PROTEIN"/>
    <property type="match status" value="1"/>
</dbReference>
<keyword evidence="5" id="KW-1185">Reference proteome</keyword>
<comment type="caution">
    <text evidence="4">The sequence shown here is derived from an EMBL/GenBank/DDBJ whole genome shotgun (WGS) entry which is preliminary data.</text>
</comment>
<organism evidence="4 5">
    <name type="scientific">Alternaria arborescens</name>
    <dbReference type="NCBI Taxonomy" id="156630"/>
    <lineage>
        <taxon>Eukaryota</taxon>
        <taxon>Fungi</taxon>
        <taxon>Dikarya</taxon>
        <taxon>Ascomycota</taxon>
        <taxon>Pezizomycotina</taxon>
        <taxon>Dothideomycetes</taxon>
        <taxon>Pleosporomycetidae</taxon>
        <taxon>Pleosporales</taxon>
        <taxon>Pleosporineae</taxon>
        <taxon>Pleosporaceae</taxon>
        <taxon>Alternaria</taxon>
        <taxon>Alternaria sect. Alternaria</taxon>
    </lineage>
</organism>
<proteinExistence type="inferred from homology"/>
<dbReference type="InterPro" id="IPR002347">
    <property type="entry name" value="SDR_fam"/>
</dbReference>
<feature type="region of interest" description="Disordered" evidence="3">
    <location>
        <begin position="1"/>
        <end position="22"/>
    </location>
</feature>
<protein>
    <recommendedName>
        <fullName evidence="6">WW domain-containing oxidoreductase</fullName>
    </recommendedName>
</protein>
<dbReference type="AlphaFoldDB" id="A0A4Q4SRS9"/>
<gene>
    <name evidence="4" type="ORF">AA0113_g795</name>
</gene>
<dbReference type="SUPFAM" id="SSF51735">
    <property type="entry name" value="NAD(P)-binding Rossmann-fold domains"/>
    <property type="match status" value="1"/>
</dbReference>
<evidence type="ECO:0000313" key="4">
    <source>
        <dbReference type="EMBL" id="RYO73049.1"/>
    </source>
</evidence>
<evidence type="ECO:0000256" key="1">
    <source>
        <dbReference type="ARBA" id="ARBA00006484"/>
    </source>
</evidence>
<evidence type="ECO:0000256" key="3">
    <source>
        <dbReference type="SAM" id="MobiDB-lite"/>
    </source>
</evidence>
<name>A0A4Q4SRS9_9PLEO</name>
<dbReference type="PANTHER" id="PTHR24320">
    <property type="entry name" value="RETINOL DEHYDROGENASE"/>
    <property type="match status" value="1"/>
</dbReference>
<evidence type="ECO:0000313" key="5">
    <source>
        <dbReference type="Proteomes" id="UP000293823"/>
    </source>
</evidence>